<dbReference type="Proteomes" id="UP000022141">
    <property type="component" value="Unassembled WGS sequence"/>
</dbReference>
<keyword evidence="2" id="KW-1185">Reference proteome</keyword>
<sequence>MVLLALKNHMKTHKPVYFRNAFAINASVTSSPRDFNLYEARLPQQALSQPLKCTSRNLSCQEMMKLLLPTLGLGNVAFNQLDLMVLPISSIFSWGGFVYSTHIFNHRLWIYLFLLLGKLS</sequence>
<dbReference type="EMBL" id="JEMY01000023">
    <property type="protein sequence ID" value="EXI88947.1"/>
    <property type="molecule type" value="Genomic_DNA"/>
</dbReference>
<name>A0A011QI19_ACCRE</name>
<reference evidence="1" key="1">
    <citation type="submission" date="2014-02" db="EMBL/GenBank/DDBJ databases">
        <title>Expanding our view of genomic diversity in Candidatus Accumulibacter clades.</title>
        <authorList>
            <person name="Skennerton C.T."/>
            <person name="Barr J.J."/>
            <person name="Slater F.R."/>
            <person name="Bond P.L."/>
            <person name="Tyson G.W."/>
        </authorList>
    </citation>
    <scope>NUCLEOTIDE SEQUENCE [LARGE SCALE GENOMIC DNA]</scope>
</reference>
<evidence type="ECO:0000313" key="2">
    <source>
        <dbReference type="Proteomes" id="UP000022141"/>
    </source>
</evidence>
<protein>
    <submittedName>
        <fullName evidence="1">Uncharacterized protein</fullName>
    </submittedName>
</protein>
<dbReference type="PATRIC" id="fig|1454004.3.peg.1944"/>
<comment type="caution">
    <text evidence="1">The sequence shown here is derived from an EMBL/GenBank/DDBJ whole genome shotgun (WGS) entry which is preliminary data.</text>
</comment>
<accession>A0A011QI19</accession>
<organism evidence="1 2">
    <name type="scientific">Accumulibacter regalis</name>
    <dbReference type="NCBI Taxonomy" id="522306"/>
    <lineage>
        <taxon>Bacteria</taxon>
        <taxon>Pseudomonadati</taxon>
        <taxon>Pseudomonadota</taxon>
        <taxon>Betaproteobacteria</taxon>
        <taxon>Candidatus Accumulibacter</taxon>
    </lineage>
</organism>
<gene>
    <name evidence="1" type="ORF">AW11_01883</name>
</gene>
<evidence type="ECO:0000313" key="1">
    <source>
        <dbReference type="EMBL" id="EXI88947.1"/>
    </source>
</evidence>
<proteinExistence type="predicted"/>
<dbReference type="AlphaFoldDB" id="A0A011QI19"/>